<gene>
    <name evidence="2" type="ordered locus">MCP_0421</name>
</gene>
<protein>
    <recommendedName>
        <fullName evidence="1">ASCH domain-containing protein</fullName>
    </recommendedName>
</protein>
<dbReference type="SMART" id="SM01022">
    <property type="entry name" value="ASCH"/>
    <property type="match status" value="1"/>
</dbReference>
<dbReference type="AlphaFoldDB" id="D1YVM1"/>
<dbReference type="SUPFAM" id="SSF88697">
    <property type="entry name" value="PUA domain-like"/>
    <property type="match status" value="1"/>
</dbReference>
<reference evidence="2 3" key="1">
    <citation type="journal article" date="2007" name="Appl. Environ. Microbiol.">
        <title>Isolation of key methanogens for global methane emission from rice paddy fields: a novel isolate affiliated with the clone cluster rice cluster I.</title>
        <authorList>
            <person name="Sakai S."/>
            <person name="Imachi H."/>
            <person name="Sekiguchi Y."/>
            <person name="Ohashi A."/>
            <person name="Harada H."/>
            <person name="Kamagata Y."/>
        </authorList>
    </citation>
    <scope>NUCLEOTIDE SEQUENCE [LARGE SCALE GENOMIC DNA]</scope>
    <source>
        <strain evidence="3">DSM 17711 / JCM 13418 / NBRC 101707 / SANAE</strain>
    </source>
</reference>
<dbReference type="InterPro" id="IPR015947">
    <property type="entry name" value="PUA-like_sf"/>
</dbReference>
<accession>D1YVM1</accession>
<dbReference type="eggNOG" id="arCOG01734">
    <property type="taxonomic scope" value="Archaea"/>
</dbReference>
<dbReference type="KEGG" id="mpd:MCP_0421"/>
<dbReference type="Gene3D" id="2.30.130.30">
    <property type="entry name" value="Hypothetical protein"/>
    <property type="match status" value="1"/>
</dbReference>
<sequence length="129" mass="15083">MDVLLSIKPKYANKIIDGEKKFEFRKIKLDKRKIGHIYIYSTSPVKKIIAKIAIGDIIEDSPERLWKRCEKHSGISKEEFFSYYAEKEVGFAITIKKVEPLDVPIDPYVKIENFTPPQSYYYLKDGSLF</sequence>
<proteinExistence type="predicted"/>
<feature type="domain" description="ASCH" evidence="1">
    <location>
        <begin position="5"/>
        <end position="99"/>
    </location>
</feature>
<keyword evidence="3" id="KW-1185">Reference proteome</keyword>
<dbReference type="InParanoid" id="D1YVM1"/>
<evidence type="ECO:0000313" key="2">
    <source>
        <dbReference type="EMBL" id="BAI60493.1"/>
    </source>
</evidence>
<dbReference type="EMBL" id="AP011532">
    <property type="protein sequence ID" value="BAI60493.1"/>
    <property type="molecule type" value="Genomic_DNA"/>
</dbReference>
<reference evidence="3" key="3">
    <citation type="journal article" date="2011" name="PLoS ONE">
        <title>Genome sequence of a mesophilic hydrogenotrophic methanogen Methanocella paludicola, the first cultivated representative of the order Methanocellales.</title>
        <authorList>
            <person name="Sakai S."/>
            <person name="Takaki Y."/>
            <person name="Shimamura S."/>
            <person name="Sekine M."/>
            <person name="Tajima T."/>
            <person name="Kosugi H."/>
            <person name="Ichikawa N."/>
            <person name="Tasumi E."/>
            <person name="Hiraki A.T."/>
            <person name="Shimizu A."/>
            <person name="Kato Y."/>
            <person name="Nishiko R."/>
            <person name="Mori K."/>
            <person name="Fujita N."/>
            <person name="Imachi H."/>
            <person name="Takai K."/>
        </authorList>
    </citation>
    <scope>NUCLEOTIDE SEQUENCE [LARGE SCALE GENOMIC DNA]</scope>
    <source>
        <strain evidence="3">DSM 17711 / JCM 13418 / NBRC 101707 / SANAE</strain>
    </source>
</reference>
<organism evidence="2 3">
    <name type="scientific">Methanocella paludicola (strain DSM 17711 / JCM 13418 / NBRC 101707 / SANAE)</name>
    <dbReference type="NCBI Taxonomy" id="304371"/>
    <lineage>
        <taxon>Archaea</taxon>
        <taxon>Methanobacteriati</taxon>
        <taxon>Methanobacteriota</taxon>
        <taxon>Stenosarchaea group</taxon>
        <taxon>Methanomicrobia</taxon>
        <taxon>Methanocellales</taxon>
        <taxon>Methanocellaceae</taxon>
        <taxon>Methanocella</taxon>
    </lineage>
</organism>
<dbReference type="RefSeq" id="WP_012899173.1">
    <property type="nucleotide sequence ID" value="NC_013665.1"/>
</dbReference>
<dbReference type="Proteomes" id="UP000001882">
    <property type="component" value="Chromosome"/>
</dbReference>
<dbReference type="InterPro" id="IPR007374">
    <property type="entry name" value="ASCH_domain"/>
</dbReference>
<dbReference type="Pfam" id="PF04266">
    <property type="entry name" value="ASCH"/>
    <property type="match status" value="1"/>
</dbReference>
<reference evidence="2 3" key="2">
    <citation type="journal article" date="2008" name="Int. J. Syst. Evol. Microbiol.">
        <title>Methanocella paludicola gen. nov., sp. nov., a methane-producing archaeon, the first isolate of the lineage 'Rice Cluster I', and proposal of the new archaeal order Methanocellales ord. nov.</title>
        <authorList>
            <person name="Sakai S."/>
            <person name="Imachi H."/>
            <person name="Hanada S."/>
            <person name="Ohashi A."/>
            <person name="Harada H."/>
            <person name="Kamagata Y."/>
        </authorList>
    </citation>
    <scope>NUCLEOTIDE SEQUENCE [LARGE SCALE GENOMIC DNA]</scope>
    <source>
        <strain evidence="3">DSM 17711 / JCM 13418 / NBRC 101707 / SANAE</strain>
    </source>
</reference>
<evidence type="ECO:0000313" key="3">
    <source>
        <dbReference type="Proteomes" id="UP000001882"/>
    </source>
</evidence>
<evidence type="ECO:0000259" key="1">
    <source>
        <dbReference type="SMART" id="SM01022"/>
    </source>
</evidence>
<dbReference type="OrthoDB" id="84651at2157"/>
<name>D1YVM1_METPS</name>
<dbReference type="GeneID" id="8682657"/>